<dbReference type="Gene3D" id="2.70.150.10">
    <property type="entry name" value="Calcium-transporting ATPase, cytoplasmic transduction domain A"/>
    <property type="match status" value="1"/>
</dbReference>
<evidence type="ECO:0000259" key="11">
    <source>
        <dbReference type="Pfam" id="PF00122"/>
    </source>
</evidence>
<sequence length="649" mass="70100">METKCQCGCAHTHTSPQSKEKEQSMIRKIGAPVLSGIFLITGIIFQHQAWTWFSHPVVEFCWFLLGFLPVGLPVMREAWEGILRKDWFNEFSLMALASLGAFYIGEYPEALAVMLLYTLGEMLQDKAVNQATRNIRGLLDVRPERVDVYRENTLRTVSPRDVNVGETIEVKPGERVPLDGTLQNPQAVFDTSALTGESMPRNVSAGGDVLAGMIVSGQAVRILVTKPYDHSTLARILNLVQDAAERKAPAELFIRRFARIYTPIVVLLAVLIVALPALVAAVHPGFDYVFNDWLYRGLVFLVISCPCALIISIPLGYFGGIGAASRMGILFKGSNYLDAITRVNAIVFDKTGTLTTGSFRVTSIQAAGLPEDELLRLVLSVERKSTHPVAQAVVRFAAERGVEPLEVTTLNELAGYGLEAEVGSRKVLVGNIRLLKDRKISVPGELTDCVATVVVCAVDGRYAGCLLLSDTLKEDATDAIKKLKALKIDNIQMLSGDKQEIVDIFAAELGIDKAYGDLLPEDKAVHLEQLNSAPDVSVAFVGDGMNDAPVLALSDVGIAMGGLGSDAAIESADVVIQTDQPSRVATAISIGRATRRIVMQNIIGAITVKILVLIAGAFGFATLWAAVFADVGVALLVVLNSVRILGKKF</sequence>
<dbReference type="GO" id="GO:0046872">
    <property type="term" value="F:metal ion binding"/>
    <property type="evidence" value="ECO:0007669"/>
    <property type="project" value="UniProtKB-KW"/>
</dbReference>
<dbReference type="PRINTS" id="PR00119">
    <property type="entry name" value="CATATPASE"/>
</dbReference>
<dbReference type="EC" id="7.2.2.12" evidence="8"/>
<feature type="transmembrane region" description="Helical" evidence="10">
    <location>
        <begin position="602"/>
        <end position="621"/>
    </location>
</feature>
<dbReference type="InterPro" id="IPR001757">
    <property type="entry name" value="P_typ_ATPase"/>
</dbReference>
<dbReference type="PRINTS" id="PR00120">
    <property type="entry name" value="HATPASE"/>
</dbReference>
<comment type="similarity">
    <text evidence="2 10">Belongs to the cation transport ATPase (P-type) (TC 3.A.3) family. Type IB subfamily.</text>
</comment>
<evidence type="ECO:0000256" key="6">
    <source>
        <dbReference type="ARBA" id="ARBA00022989"/>
    </source>
</evidence>
<keyword evidence="4 10" id="KW-0479">Metal-binding</keyword>
<feature type="transmembrane region" description="Helical" evidence="10">
    <location>
        <begin position="29"/>
        <end position="47"/>
    </location>
</feature>
<feature type="transmembrane region" description="Helical" evidence="10">
    <location>
        <begin position="293"/>
        <end position="318"/>
    </location>
</feature>
<dbReference type="NCBIfam" id="TIGR01512">
    <property type="entry name" value="ATPase-IB2_Cd"/>
    <property type="match status" value="1"/>
</dbReference>
<dbReference type="PANTHER" id="PTHR48085">
    <property type="entry name" value="CADMIUM/ZINC-TRANSPORTING ATPASE HMA2-RELATED"/>
    <property type="match status" value="1"/>
</dbReference>
<dbReference type="EMBL" id="FQZN01000017">
    <property type="protein sequence ID" value="SHJ17031.1"/>
    <property type="molecule type" value="Genomic_DNA"/>
</dbReference>
<dbReference type="InterPro" id="IPR018303">
    <property type="entry name" value="ATPase_P-typ_P_site"/>
</dbReference>
<dbReference type="eggNOG" id="COG2217">
    <property type="taxonomic scope" value="Bacteria"/>
</dbReference>
<dbReference type="InterPro" id="IPR027256">
    <property type="entry name" value="P-typ_ATPase_IB"/>
</dbReference>
<dbReference type="Proteomes" id="UP000184192">
    <property type="component" value="Unassembled WGS sequence"/>
</dbReference>
<evidence type="ECO:0000313" key="12">
    <source>
        <dbReference type="EMBL" id="SHJ17031.1"/>
    </source>
</evidence>
<dbReference type="SFLD" id="SFLDS00003">
    <property type="entry name" value="Haloacid_Dehalogenase"/>
    <property type="match status" value="1"/>
</dbReference>
<keyword evidence="10" id="KW-0547">Nucleotide-binding</keyword>
<comment type="catalytic activity">
    <reaction evidence="9">
        <text>Zn(2+)(in) + ATP + H2O = Zn(2+)(out) + ADP + phosphate + H(+)</text>
        <dbReference type="Rhea" id="RHEA:20621"/>
        <dbReference type="ChEBI" id="CHEBI:15377"/>
        <dbReference type="ChEBI" id="CHEBI:15378"/>
        <dbReference type="ChEBI" id="CHEBI:29105"/>
        <dbReference type="ChEBI" id="CHEBI:30616"/>
        <dbReference type="ChEBI" id="CHEBI:43474"/>
        <dbReference type="ChEBI" id="CHEBI:456216"/>
        <dbReference type="EC" id="7.2.2.12"/>
    </reaction>
</comment>
<dbReference type="Gene3D" id="3.40.50.1000">
    <property type="entry name" value="HAD superfamily/HAD-like"/>
    <property type="match status" value="1"/>
</dbReference>
<evidence type="ECO:0000256" key="1">
    <source>
        <dbReference type="ARBA" id="ARBA00004370"/>
    </source>
</evidence>
<name>A0A1M6H477_9BACE</name>
<protein>
    <recommendedName>
        <fullName evidence="8">P-type Zn(2+) transporter</fullName>
        <ecNumber evidence="8">7.2.2.12</ecNumber>
    </recommendedName>
</protein>
<reference evidence="13" key="1">
    <citation type="submission" date="2016-11" db="EMBL/GenBank/DDBJ databases">
        <authorList>
            <person name="Varghese N."/>
            <person name="Submissions S."/>
        </authorList>
    </citation>
    <scope>NUCLEOTIDE SEQUENCE [LARGE SCALE GENOMIC DNA]</scope>
    <source>
        <strain evidence="13">DSM 26884</strain>
    </source>
</reference>
<dbReference type="SFLD" id="SFLDF00027">
    <property type="entry name" value="p-type_atpase"/>
    <property type="match status" value="1"/>
</dbReference>
<keyword evidence="3 10" id="KW-0812">Transmembrane</keyword>
<evidence type="ECO:0000256" key="5">
    <source>
        <dbReference type="ARBA" id="ARBA00022967"/>
    </source>
</evidence>
<keyword evidence="6 10" id="KW-1133">Transmembrane helix</keyword>
<evidence type="ECO:0000256" key="10">
    <source>
        <dbReference type="RuleBase" id="RU362081"/>
    </source>
</evidence>
<evidence type="ECO:0000256" key="3">
    <source>
        <dbReference type="ARBA" id="ARBA00022692"/>
    </source>
</evidence>
<dbReference type="GO" id="GO:0005886">
    <property type="term" value="C:plasma membrane"/>
    <property type="evidence" value="ECO:0007669"/>
    <property type="project" value="UniProtKB-SubCell"/>
</dbReference>
<dbReference type="NCBIfam" id="TIGR01525">
    <property type="entry name" value="ATPase-IB_hvy"/>
    <property type="match status" value="1"/>
</dbReference>
<dbReference type="InterPro" id="IPR044492">
    <property type="entry name" value="P_typ_ATPase_HD_dom"/>
</dbReference>
<feature type="domain" description="P-type ATPase A" evidence="11">
    <location>
        <begin position="142"/>
        <end position="241"/>
    </location>
</feature>
<dbReference type="SFLD" id="SFLDG00002">
    <property type="entry name" value="C1.7:_P-type_atpase_like"/>
    <property type="match status" value="1"/>
</dbReference>
<organism evidence="12 13">
    <name type="scientific">Bacteroides stercorirosoris</name>
    <dbReference type="NCBI Taxonomy" id="871324"/>
    <lineage>
        <taxon>Bacteria</taxon>
        <taxon>Pseudomonadati</taxon>
        <taxon>Bacteroidota</taxon>
        <taxon>Bacteroidia</taxon>
        <taxon>Bacteroidales</taxon>
        <taxon>Bacteroidaceae</taxon>
        <taxon>Bacteroides</taxon>
    </lineage>
</organism>
<dbReference type="SUPFAM" id="SSF56784">
    <property type="entry name" value="HAD-like"/>
    <property type="match status" value="1"/>
</dbReference>
<evidence type="ECO:0000256" key="2">
    <source>
        <dbReference type="ARBA" id="ARBA00006024"/>
    </source>
</evidence>
<dbReference type="InterPro" id="IPR008250">
    <property type="entry name" value="ATPase_P-typ_transduc_dom_A_sf"/>
</dbReference>
<dbReference type="InterPro" id="IPR036412">
    <property type="entry name" value="HAD-like_sf"/>
</dbReference>
<dbReference type="PANTHER" id="PTHR48085:SF5">
    <property type="entry name" value="CADMIUM_ZINC-TRANSPORTING ATPASE HMA4-RELATED"/>
    <property type="match status" value="1"/>
</dbReference>
<keyword evidence="10" id="KW-1003">Cell membrane</keyword>
<dbReference type="SUPFAM" id="SSF81653">
    <property type="entry name" value="Calcium ATPase, transduction domain A"/>
    <property type="match status" value="1"/>
</dbReference>
<keyword evidence="5" id="KW-1278">Translocase</keyword>
<dbReference type="InterPro" id="IPR059000">
    <property type="entry name" value="ATPase_P-type_domA"/>
</dbReference>
<dbReference type="GO" id="GO:0016463">
    <property type="term" value="F:P-type zinc transporter activity"/>
    <property type="evidence" value="ECO:0007669"/>
    <property type="project" value="UniProtKB-EC"/>
</dbReference>
<dbReference type="InterPro" id="IPR023298">
    <property type="entry name" value="ATPase_P-typ_TM_dom_sf"/>
</dbReference>
<evidence type="ECO:0000256" key="9">
    <source>
        <dbReference type="ARBA" id="ARBA00047308"/>
    </source>
</evidence>
<evidence type="ECO:0000256" key="7">
    <source>
        <dbReference type="ARBA" id="ARBA00023136"/>
    </source>
</evidence>
<accession>A0A1M6H477</accession>
<keyword evidence="13" id="KW-1185">Reference proteome</keyword>
<keyword evidence="10" id="KW-0067">ATP-binding</keyword>
<evidence type="ECO:0000256" key="8">
    <source>
        <dbReference type="ARBA" id="ARBA00039097"/>
    </source>
</evidence>
<dbReference type="PROSITE" id="PS00154">
    <property type="entry name" value="ATPASE_E1_E2"/>
    <property type="match status" value="1"/>
</dbReference>
<dbReference type="InterPro" id="IPR023299">
    <property type="entry name" value="ATPase_P-typ_cyto_dom_N"/>
</dbReference>
<feature type="transmembrane region" description="Helical" evidence="10">
    <location>
        <begin position="627"/>
        <end position="646"/>
    </location>
</feature>
<dbReference type="AlphaFoldDB" id="A0A1M6H477"/>
<feature type="transmembrane region" description="Helical" evidence="10">
    <location>
        <begin position="260"/>
        <end position="281"/>
    </location>
</feature>
<dbReference type="InterPro" id="IPR051014">
    <property type="entry name" value="Cation_Transport_ATPase_IB"/>
</dbReference>
<gene>
    <name evidence="12" type="ORF">SAMN05444350_11736</name>
</gene>
<dbReference type="GO" id="GO:0016887">
    <property type="term" value="F:ATP hydrolysis activity"/>
    <property type="evidence" value="ECO:0007669"/>
    <property type="project" value="InterPro"/>
</dbReference>
<keyword evidence="7 10" id="KW-0472">Membrane</keyword>
<dbReference type="RefSeq" id="WP_073313979.1">
    <property type="nucleotide sequence ID" value="NZ_FQZN01000017.1"/>
</dbReference>
<evidence type="ECO:0000313" key="13">
    <source>
        <dbReference type="Proteomes" id="UP000184192"/>
    </source>
</evidence>
<dbReference type="NCBIfam" id="TIGR01494">
    <property type="entry name" value="ATPase_P-type"/>
    <property type="match status" value="1"/>
</dbReference>
<proteinExistence type="inferred from homology"/>
<dbReference type="Pfam" id="PF00702">
    <property type="entry name" value="Hydrolase"/>
    <property type="match status" value="1"/>
</dbReference>
<dbReference type="GO" id="GO:0005524">
    <property type="term" value="F:ATP binding"/>
    <property type="evidence" value="ECO:0007669"/>
    <property type="project" value="UniProtKB-UniRule"/>
</dbReference>
<dbReference type="InterPro" id="IPR023214">
    <property type="entry name" value="HAD_sf"/>
</dbReference>
<feature type="transmembrane region" description="Helical" evidence="10">
    <location>
        <begin position="53"/>
        <end position="75"/>
    </location>
</feature>
<dbReference type="SUPFAM" id="SSF81665">
    <property type="entry name" value="Calcium ATPase, transmembrane domain M"/>
    <property type="match status" value="1"/>
</dbReference>
<dbReference type="GeneID" id="92712889"/>
<comment type="subcellular location">
    <subcellularLocation>
        <location evidence="10">Cell membrane</location>
    </subcellularLocation>
    <subcellularLocation>
        <location evidence="1">Membrane</location>
    </subcellularLocation>
</comment>
<evidence type="ECO:0000256" key="4">
    <source>
        <dbReference type="ARBA" id="ARBA00022723"/>
    </source>
</evidence>
<dbReference type="GO" id="GO:0015086">
    <property type="term" value="F:cadmium ion transmembrane transporter activity"/>
    <property type="evidence" value="ECO:0007669"/>
    <property type="project" value="TreeGrafter"/>
</dbReference>
<dbReference type="Pfam" id="PF00122">
    <property type="entry name" value="E1-E2_ATPase"/>
    <property type="match status" value="1"/>
</dbReference>
<dbReference type="Gene3D" id="3.40.1110.10">
    <property type="entry name" value="Calcium-transporting ATPase, cytoplasmic domain N"/>
    <property type="match status" value="1"/>
</dbReference>